<name>A0A8K0DEU7_IGNLU</name>
<reference evidence="1" key="1">
    <citation type="submission" date="2019-08" db="EMBL/GenBank/DDBJ databases">
        <title>The genome of the North American firefly Photinus pyralis.</title>
        <authorList>
            <consortium name="Photinus pyralis genome working group"/>
            <person name="Fallon T.R."/>
            <person name="Sander Lower S.E."/>
            <person name="Weng J.-K."/>
        </authorList>
    </citation>
    <scope>NUCLEOTIDE SEQUENCE</scope>
    <source>
        <strain evidence="1">TRF0915ILg1</strain>
        <tissue evidence="1">Whole body</tissue>
    </source>
</reference>
<gene>
    <name evidence="1" type="ORF">ILUMI_01344</name>
</gene>
<keyword evidence="2" id="KW-1185">Reference proteome</keyword>
<evidence type="ECO:0000313" key="2">
    <source>
        <dbReference type="Proteomes" id="UP000801492"/>
    </source>
</evidence>
<dbReference type="Proteomes" id="UP000801492">
    <property type="component" value="Unassembled WGS sequence"/>
</dbReference>
<proteinExistence type="predicted"/>
<dbReference type="AlphaFoldDB" id="A0A8K0DEU7"/>
<dbReference type="EMBL" id="VTPC01000666">
    <property type="protein sequence ID" value="KAF2904838.1"/>
    <property type="molecule type" value="Genomic_DNA"/>
</dbReference>
<organism evidence="1 2">
    <name type="scientific">Ignelater luminosus</name>
    <name type="common">Cucubano</name>
    <name type="synonym">Pyrophorus luminosus</name>
    <dbReference type="NCBI Taxonomy" id="2038154"/>
    <lineage>
        <taxon>Eukaryota</taxon>
        <taxon>Metazoa</taxon>
        <taxon>Ecdysozoa</taxon>
        <taxon>Arthropoda</taxon>
        <taxon>Hexapoda</taxon>
        <taxon>Insecta</taxon>
        <taxon>Pterygota</taxon>
        <taxon>Neoptera</taxon>
        <taxon>Endopterygota</taxon>
        <taxon>Coleoptera</taxon>
        <taxon>Polyphaga</taxon>
        <taxon>Elateriformia</taxon>
        <taxon>Elateroidea</taxon>
        <taxon>Elateridae</taxon>
        <taxon>Agrypninae</taxon>
        <taxon>Pyrophorini</taxon>
        <taxon>Ignelater</taxon>
    </lineage>
</organism>
<sequence length="170" mass="19307">MQDPDAADQLSEVSVAILQEDSNKQAEEALENAELRTKYVDVGPCLESHENSSEHKKSLLVWLTQKENKSVINKKLQGQLKNDTEYYHNVLKRVVAVVKYLRVSGLAFRDHKKIFGNFMGSTCLRDSEEIIQNRCYCCTMLSFMTSVNSLIVVRFYSVEYGVVDAESGTE</sequence>
<comment type="caution">
    <text evidence="1">The sequence shown here is derived from an EMBL/GenBank/DDBJ whole genome shotgun (WGS) entry which is preliminary data.</text>
</comment>
<dbReference type="OrthoDB" id="6437616at2759"/>
<protein>
    <submittedName>
        <fullName evidence="1">Uncharacterized protein</fullName>
    </submittedName>
</protein>
<evidence type="ECO:0000313" key="1">
    <source>
        <dbReference type="EMBL" id="KAF2904838.1"/>
    </source>
</evidence>
<accession>A0A8K0DEU7</accession>